<keyword evidence="2" id="KW-1185">Reference proteome</keyword>
<evidence type="ECO:0000313" key="1">
    <source>
        <dbReference type="EMBL" id="CAK7346602.1"/>
    </source>
</evidence>
<reference evidence="1 2" key="1">
    <citation type="submission" date="2024-01" db="EMBL/GenBank/DDBJ databases">
        <authorList>
            <person name="Waweru B."/>
        </authorList>
    </citation>
    <scope>NUCLEOTIDE SEQUENCE [LARGE SCALE GENOMIC DNA]</scope>
</reference>
<accession>A0AAV1S874</accession>
<comment type="caution">
    <text evidence="1">The sequence shown here is derived from an EMBL/GenBank/DDBJ whole genome shotgun (WGS) entry which is preliminary data.</text>
</comment>
<evidence type="ECO:0000313" key="2">
    <source>
        <dbReference type="Proteomes" id="UP001314170"/>
    </source>
</evidence>
<sequence>MIYKGLWQREITKEKEEARSEHEREVKGDGHEFIEGSKWVAQLVKSCWEELKGAIQDFSLHRPIHCLFKQMLARDCKDAHQKHQEISVLANAKSKFPEVLKRAINYKAYQESHAKSAEMSRNQWLVHLLIAKNQYKKPTTNFMDGRYVDIVVDTHCRHT</sequence>
<dbReference type="AlphaFoldDB" id="A0AAV1S874"/>
<gene>
    <name evidence="1" type="ORF">DCAF_LOCUS19279</name>
</gene>
<proteinExistence type="predicted"/>
<organism evidence="1 2">
    <name type="scientific">Dovyalis caffra</name>
    <dbReference type="NCBI Taxonomy" id="77055"/>
    <lineage>
        <taxon>Eukaryota</taxon>
        <taxon>Viridiplantae</taxon>
        <taxon>Streptophyta</taxon>
        <taxon>Embryophyta</taxon>
        <taxon>Tracheophyta</taxon>
        <taxon>Spermatophyta</taxon>
        <taxon>Magnoliopsida</taxon>
        <taxon>eudicotyledons</taxon>
        <taxon>Gunneridae</taxon>
        <taxon>Pentapetalae</taxon>
        <taxon>rosids</taxon>
        <taxon>fabids</taxon>
        <taxon>Malpighiales</taxon>
        <taxon>Salicaceae</taxon>
        <taxon>Flacourtieae</taxon>
        <taxon>Dovyalis</taxon>
    </lineage>
</organism>
<dbReference type="EMBL" id="CAWUPB010001173">
    <property type="protein sequence ID" value="CAK7346602.1"/>
    <property type="molecule type" value="Genomic_DNA"/>
</dbReference>
<name>A0AAV1S874_9ROSI</name>
<dbReference type="Proteomes" id="UP001314170">
    <property type="component" value="Unassembled WGS sequence"/>
</dbReference>
<protein>
    <submittedName>
        <fullName evidence="1">Uncharacterized protein</fullName>
    </submittedName>
</protein>